<keyword evidence="2" id="KW-1185">Reference proteome</keyword>
<dbReference type="EMBL" id="BMAU01021386">
    <property type="protein sequence ID" value="GFY28663.1"/>
    <property type="molecule type" value="Genomic_DNA"/>
</dbReference>
<gene>
    <name evidence="1" type="ORF">TNCV_3440301</name>
</gene>
<evidence type="ECO:0000313" key="1">
    <source>
        <dbReference type="EMBL" id="GFY28663.1"/>
    </source>
</evidence>
<reference evidence="1" key="1">
    <citation type="submission" date="2020-08" db="EMBL/GenBank/DDBJ databases">
        <title>Multicomponent nature underlies the extraordinary mechanical properties of spider dragline silk.</title>
        <authorList>
            <person name="Kono N."/>
            <person name="Nakamura H."/>
            <person name="Mori M."/>
            <person name="Yoshida Y."/>
            <person name="Ohtoshi R."/>
            <person name="Malay A.D."/>
            <person name="Moran D.A.P."/>
            <person name="Tomita M."/>
            <person name="Numata K."/>
            <person name="Arakawa K."/>
        </authorList>
    </citation>
    <scope>NUCLEOTIDE SEQUENCE</scope>
</reference>
<evidence type="ECO:0000313" key="2">
    <source>
        <dbReference type="Proteomes" id="UP000887159"/>
    </source>
</evidence>
<organism evidence="1 2">
    <name type="scientific">Trichonephila clavipes</name>
    <name type="common">Golden silk orbweaver</name>
    <name type="synonym">Nephila clavipes</name>
    <dbReference type="NCBI Taxonomy" id="2585209"/>
    <lineage>
        <taxon>Eukaryota</taxon>
        <taxon>Metazoa</taxon>
        <taxon>Ecdysozoa</taxon>
        <taxon>Arthropoda</taxon>
        <taxon>Chelicerata</taxon>
        <taxon>Arachnida</taxon>
        <taxon>Araneae</taxon>
        <taxon>Araneomorphae</taxon>
        <taxon>Entelegynae</taxon>
        <taxon>Araneoidea</taxon>
        <taxon>Nephilidae</taxon>
        <taxon>Trichonephila</taxon>
    </lineage>
</organism>
<accession>A0A8X6W5L0</accession>
<sequence>MNNNRITTKGDVNRKSNLIQSLLPSQTHMVAVVEWYRYRIVACLVTSSSPVPRAAVAQWLRYPTMAGMP</sequence>
<name>A0A8X6W5L0_TRICX</name>
<protein>
    <submittedName>
        <fullName evidence="1">Uncharacterized protein</fullName>
    </submittedName>
</protein>
<dbReference type="AlphaFoldDB" id="A0A8X6W5L0"/>
<proteinExistence type="predicted"/>
<dbReference type="Proteomes" id="UP000887159">
    <property type="component" value="Unassembled WGS sequence"/>
</dbReference>
<comment type="caution">
    <text evidence="1">The sequence shown here is derived from an EMBL/GenBank/DDBJ whole genome shotgun (WGS) entry which is preliminary data.</text>
</comment>